<comment type="caution">
    <text evidence="2">The sequence shown here is derived from an EMBL/GenBank/DDBJ whole genome shotgun (WGS) entry which is preliminary data.</text>
</comment>
<evidence type="ECO:0000313" key="2">
    <source>
        <dbReference type="EMBL" id="OGG34964.1"/>
    </source>
</evidence>
<name>A0A1F6BDE9_9BACT</name>
<dbReference type="Pfam" id="PF01966">
    <property type="entry name" value="HD"/>
    <property type="match status" value="1"/>
</dbReference>
<dbReference type="Proteomes" id="UP000176186">
    <property type="component" value="Unassembled WGS sequence"/>
</dbReference>
<protein>
    <recommendedName>
        <fullName evidence="1">HD/PDEase domain-containing protein</fullName>
    </recommendedName>
</protein>
<dbReference type="SUPFAM" id="SSF109604">
    <property type="entry name" value="HD-domain/PDEase-like"/>
    <property type="match status" value="1"/>
</dbReference>
<dbReference type="STRING" id="1798401.A2363_01955"/>
<dbReference type="CDD" id="cd00077">
    <property type="entry name" value="HDc"/>
    <property type="match status" value="1"/>
</dbReference>
<dbReference type="AlphaFoldDB" id="A0A1F6BDE9"/>
<dbReference type="SMART" id="SM00471">
    <property type="entry name" value="HDc"/>
    <property type="match status" value="1"/>
</dbReference>
<evidence type="ECO:0000259" key="1">
    <source>
        <dbReference type="SMART" id="SM00471"/>
    </source>
</evidence>
<dbReference type="NCBIfam" id="TIGR00277">
    <property type="entry name" value="HDIG"/>
    <property type="match status" value="1"/>
</dbReference>
<gene>
    <name evidence="2" type="ORF">A2363_01955</name>
</gene>
<accession>A0A1F6BDE9</accession>
<dbReference type="EMBL" id="MFKE01000019">
    <property type="protein sequence ID" value="OGG34964.1"/>
    <property type="molecule type" value="Genomic_DNA"/>
</dbReference>
<reference evidence="2 3" key="1">
    <citation type="journal article" date="2016" name="Nat. Commun.">
        <title>Thousands of microbial genomes shed light on interconnected biogeochemical processes in an aquifer system.</title>
        <authorList>
            <person name="Anantharaman K."/>
            <person name="Brown C.T."/>
            <person name="Hug L.A."/>
            <person name="Sharon I."/>
            <person name="Castelle C.J."/>
            <person name="Probst A.J."/>
            <person name="Thomas B.C."/>
            <person name="Singh A."/>
            <person name="Wilkins M.J."/>
            <person name="Karaoz U."/>
            <person name="Brodie E.L."/>
            <person name="Williams K.H."/>
            <person name="Hubbard S.S."/>
            <person name="Banfield J.F."/>
        </authorList>
    </citation>
    <scope>NUCLEOTIDE SEQUENCE [LARGE SCALE GENOMIC DNA]</scope>
</reference>
<dbReference type="Gene3D" id="1.10.3210.10">
    <property type="entry name" value="Hypothetical protein af1432"/>
    <property type="match status" value="1"/>
</dbReference>
<evidence type="ECO:0000313" key="3">
    <source>
        <dbReference type="Proteomes" id="UP000176186"/>
    </source>
</evidence>
<proteinExistence type="predicted"/>
<sequence length="173" mass="19527">MIPTEEEIKKLWDTYQLPDTKRVHVRLVARVAKFFAEKIPVHTNLLVAAALLHDIDKAAEKLPGERHPDGAVRILREEGMGEVADIVATHPLHAILDPTICPKTIEQKILYLADKMVKYDIVGVDQRFALWRAEQLPQEAREILDASYPKVKALEKEVFNIAGITHADIARLA</sequence>
<dbReference type="InterPro" id="IPR006674">
    <property type="entry name" value="HD_domain"/>
</dbReference>
<dbReference type="InterPro" id="IPR003607">
    <property type="entry name" value="HD/PDEase_dom"/>
</dbReference>
<dbReference type="InterPro" id="IPR006675">
    <property type="entry name" value="HDIG_dom"/>
</dbReference>
<feature type="domain" description="HD/PDEase" evidence="1">
    <location>
        <begin position="17"/>
        <end position="128"/>
    </location>
</feature>
<organism evidence="2 3">
    <name type="scientific">Candidatus Gottesmanbacteria bacterium RIFOXYB1_FULL_47_11</name>
    <dbReference type="NCBI Taxonomy" id="1798401"/>
    <lineage>
        <taxon>Bacteria</taxon>
        <taxon>Candidatus Gottesmaniibacteriota</taxon>
    </lineage>
</organism>